<dbReference type="Gene3D" id="3.80.10.10">
    <property type="entry name" value="Ribonuclease Inhibitor"/>
    <property type="match status" value="1"/>
</dbReference>
<dbReference type="Proteomes" id="UP000807342">
    <property type="component" value="Unassembled WGS sequence"/>
</dbReference>
<organism evidence="2 3">
    <name type="scientific">Macrolepiota fuliginosa MF-IS2</name>
    <dbReference type="NCBI Taxonomy" id="1400762"/>
    <lineage>
        <taxon>Eukaryota</taxon>
        <taxon>Fungi</taxon>
        <taxon>Dikarya</taxon>
        <taxon>Basidiomycota</taxon>
        <taxon>Agaricomycotina</taxon>
        <taxon>Agaricomycetes</taxon>
        <taxon>Agaricomycetidae</taxon>
        <taxon>Agaricales</taxon>
        <taxon>Agaricineae</taxon>
        <taxon>Agaricaceae</taxon>
        <taxon>Macrolepiota</taxon>
    </lineage>
</organism>
<dbReference type="SUPFAM" id="SSF52047">
    <property type="entry name" value="RNI-like"/>
    <property type="match status" value="1"/>
</dbReference>
<accession>A0A9P5XDI7</accession>
<keyword evidence="1" id="KW-0175">Coiled coil</keyword>
<proteinExistence type="predicted"/>
<dbReference type="OrthoDB" id="3203373at2759"/>
<sequence length="507" mass="57396">MTYVLSHPACLPTPLGPNNTHHNVFSRITEWTVPTPKSYSSLEVDSVASQISNLELRREQLVRELSDIDLQLRKERARYNTLLNGQAAISKIPIELLSSIFLLCQVAGPPKPYYSFAMAASHVSRHWRTVSLTTPLLWNDIQMNIRSMASLARLETHLIRSNDCFLDIFIYTPIPDLASVMRLLSSHSKRWRRFSLMTPNDHLNTIYTYLHSSSAPLLEHLSLQVGIPEEHNSPRSKYPGYCPKIFAEGTPSLKFIRLGGVAFGNLAPPLDMVSTLDLDGFERYYMEPSQFVALMESLPSIVNLSLGQLHIHHPRDPFDVTKQIELPLLRSLRICGLCTSPHLVLSLLVLPQLESLILLDLDSFHSPVLPSVKELTIESCSFDEIAATNIYHACPSITHLTIDLASPALCSAMTISAENLIPCPSVHTLTVRDLEPGDFARFRIMVSTRIASDRAFKKLRLDRRTRTVLRNKLCLDWFREHMTVENCDHYDPWPADLGYDDPGDYYV</sequence>
<name>A0A9P5XDI7_9AGAR</name>
<gene>
    <name evidence="2" type="ORF">P691DRAFT_781163</name>
</gene>
<feature type="coiled-coil region" evidence="1">
    <location>
        <begin position="44"/>
        <end position="78"/>
    </location>
</feature>
<evidence type="ECO:0000313" key="3">
    <source>
        <dbReference type="Proteomes" id="UP000807342"/>
    </source>
</evidence>
<evidence type="ECO:0008006" key="4">
    <source>
        <dbReference type="Google" id="ProtNLM"/>
    </source>
</evidence>
<keyword evidence="3" id="KW-1185">Reference proteome</keyword>
<comment type="caution">
    <text evidence="2">The sequence shown here is derived from an EMBL/GenBank/DDBJ whole genome shotgun (WGS) entry which is preliminary data.</text>
</comment>
<evidence type="ECO:0000313" key="2">
    <source>
        <dbReference type="EMBL" id="KAF9448319.1"/>
    </source>
</evidence>
<dbReference type="InterPro" id="IPR032675">
    <property type="entry name" value="LRR_dom_sf"/>
</dbReference>
<dbReference type="Gene3D" id="1.20.1280.50">
    <property type="match status" value="1"/>
</dbReference>
<evidence type="ECO:0000256" key="1">
    <source>
        <dbReference type="SAM" id="Coils"/>
    </source>
</evidence>
<reference evidence="2" key="1">
    <citation type="submission" date="2020-11" db="EMBL/GenBank/DDBJ databases">
        <authorList>
            <consortium name="DOE Joint Genome Institute"/>
            <person name="Ahrendt S."/>
            <person name="Riley R."/>
            <person name="Andreopoulos W."/>
            <person name="Labutti K."/>
            <person name="Pangilinan J."/>
            <person name="Ruiz-Duenas F.J."/>
            <person name="Barrasa J.M."/>
            <person name="Sanchez-Garcia M."/>
            <person name="Camarero S."/>
            <person name="Miyauchi S."/>
            <person name="Serrano A."/>
            <person name="Linde D."/>
            <person name="Babiker R."/>
            <person name="Drula E."/>
            <person name="Ayuso-Fernandez I."/>
            <person name="Pacheco R."/>
            <person name="Padilla G."/>
            <person name="Ferreira P."/>
            <person name="Barriuso J."/>
            <person name="Kellner H."/>
            <person name="Castanera R."/>
            <person name="Alfaro M."/>
            <person name="Ramirez L."/>
            <person name="Pisabarro A.G."/>
            <person name="Kuo A."/>
            <person name="Tritt A."/>
            <person name="Lipzen A."/>
            <person name="He G."/>
            <person name="Yan M."/>
            <person name="Ng V."/>
            <person name="Cullen D."/>
            <person name="Martin F."/>
            <person name="Rosso M.-N."/>
            <person name="Henrissat B."/>
            <person name="Hibbett D."/>
            <person name="Martinez A.T."/>
            <person name="Grigoriev I.V."/>
        </authorList>
    </citation>
    <scope>NUCLEOTIDE SEQUENCE</scope>
    <source>
        <strain evidence="2">MF-IS2</strain>
    </source>
</reference>
<dbReference type="EMBL" id="MU151165">
    <property type="protein sequence ID" value="KAF9448319.1"/>
    <property type="molecule type" value="Genomic_DNA"/>
</dbReference>
<dbReference type="AlphaFoldDB" id="A0A9P5XDI7"/>
<protein>
    <recommendedName>
        <fullName evidence="4">F-box domain-containing protein</fullName>
    </recommendedName>
</protein>